<evidence type="ECO:0008006" key="4">
    <source>
        <dbReference type="Google" id="ProtNLM"/>
    </source>
</evidence>
<dbReference type="AlphaFoldDB" id="A0A1H8RY75"/>
<accession>A0A1H8RY75</accession>
<feature type="region of interest" description="Disordered" evidence="1">
    <location>
        <begin position="82"/>
        <end position="102"/>
    </location>
</feature>
<evidence type="ECO:0000313" key="3">
    <source>
        <dbReference type="Proteomes" id="UP000198775"/>
    </source>
</evidence>
<name>A0A1H8RY75_9EURY</name>
<reference evidence="3" key="1">
    <citation type="submission" date="2016-10" db="EMBL/GenBank/DDBJ databases">
        <authorList>
            <person name="Varghese N."/>
            <person name="Submissions S."/>
        </authorList>
    </citation>
    <scope>NUCLEOTIDE SEQUENCE [LARGE SCALE GENOMIC DNA]</scope>
    <source>
        <strain evidence="3">IBRC-M 10043</strain>
    </source>
</reference>
<dbReference type="Gene3D" id="1.10.10.10">
    <property type="entry name" value="Winged helix-like DNA-binding domain superfamily/Winged helix DNA-binding domain"/>
    <property type="match status" value="1"/>
</dbReference>
<gene>
    <name evidence="2" type="ORF">SAMN05216388_101766</name>
</gene>
<protein>
    <recommendedName>
        <fullName evidence="4">HTH luxR-type domain-containing protein</fullName>
    </recommendedName>
</protein>
<dbReference type="EMBL" id="FOCX01000017">
    <property type="protein sequence ID" value="SEO70883.1"/>
    <property type="molecule type" value="Genomic_DNA"/>
</dbReference>
<dbReference type="GO" id="GO:0003677">
    <property type="term" value="F:DNA binding"/>
    <property type="evidence" value="ECO:0007669"/>
    <property type="project" value="InterPro"/>
</dbReference>
<dbReference type="InterPro" id="IPR016032">
    <property type="entry name" value="Sig_transdc_resp-reg_C-effctor"/>
</dbReference>
<dbReference type="GO" id="GO:0006355">
    <property type="term" value="P:regulation of DNA-templated transcription"/>
    <property type="evidence" value="ECO:0007669"/>
    <property type="project" value="InterPro"/>
</dbReference>
<dbReference type="InterPro" id="IPR036388">
    <property type="entry name" value="WH-like_DNA-bd_sf"/>
</dbReference>
<organism evidence="2 3">
    <name type="scientific">Halorientalis persicus</name>
    <dbReference type="NCBI Taxonomy" id="1367881"/>
    <lineage>
        <taxon>Archaea</taxon>
        <taxon>Methanobacteriati</taxon>
        <taxon>Methanobacteriota</taxon>
        <taxon>Stenosarchaea group</taxon>
        <taxon>Halobacteria</taxon>
        <taxon>Halobacteriales</taxon>
        <taxon>Haloarculaceae</taxon>
        <taxon>Halorientalis</taxon>
    </lineage>
</organism>
<proteinExistence type="predicted"/>
<evidence type="ECO:0000313" key="2">
    <source>
        <dbReference type="EMBL" id="SEO70883.1"/>
    </source>
</evidence>
<dbReference type="SUPFAM" id="SSF46894">
    <property type="entry name" value="C-terminal effector domain of the bipartite response regulators"/>
    <property type="match status" value="1"/>
</dbReference>
<dbReference type="Proteomes" id="UP000198775">
    <property type="component" value="Unassembled WGS sequence"/>
</dbReference>
<evidence type="ECO:0000256" key="1">
    <source>
        <dbReference type="SAM" id="MobiDB-lite"/>
    </source>
</evidence>
<keyword evidence="3" id="KW-1185">Reference proteome</keyword>
<sequence length="102" mass="11210">MNGQTECARCTSTDELDHGIVVGLLSELNEPVCNICRSEELADETPLSKRESEVYALKELVGWQHGDIAEFLGLEKSTVDTVSQRVGEKTEKSKRLASIDGD</sequence>